<name>A0A212CVJ7_CEREH</name>
<dbReference type="EMBL" id="MKHE01000011">
    <property type="protein sequence ID" value="OWK10005.1"/>
    <property type="molecule type" value="Genomic_DNA"/>
</dbReference>
<dbReference type="SUPFAM" id="SSF47616">
    <property type="entry name" value="GST C-terminal domain-like"/>
    <property type="match status" value="1"/>
</dbReference>
<proteinExistence type="predicted"/>
<comment type="caution">
    <text evidence="2">The sequence shown here is derived from an EMBL/GenBank/DDBJ whole genome shotgun (WGS) entry which is preliminary data.</text>
</comment>
<evidence type="ECO:0000313" key="2">
    <source>
        <dbReference type="EMBL" id="OWK10005.1"/>
    </source>
</evidence>
<dbReference type="Proteomes" id="UP000242450">
    <property type="component" value="Chromosome 11"/>
</dbReference>
<feature type="compositionally biased region" description="Basic and acidic residues" evidence="1">
    <location>
        <begin position="37"/>
        <end position="47"/>
    </location>
</feature>
<reference evidence="2 3" key="1">
    <citation type="journal article" date="2018" name="Mol. Genet. Genomics">
        <title>The red deer Cervus elaphus genome CerEla1.0: sequencing, annotating, genes, and chromosomes.</title>
        <authorList>
            <person name="Bana N.A."/>
            <person name="Nyiri A."/>
            <person name="Nagy J."/>
            <person name="Frank K."/>
            <person name="Nagy T."/>
            <person name="Steger V."/>
            <person name="Schiller M."/>
            <person name="Lakatos P."/>
            <person name="Sugar L."/>
            <person name="Horn P."/>
            <person name="Barta E."/>
            <person name="Orosz L."/>
        </authorList>
    </citation>
    <scope>NUCLEOTIDE SEQUENCE [LARGE SCALE GENOMIC DNA]</scope>
    <source>
        <strain evidence="2">Hungarian</strain>
    </source>
</reference>
<dbReference type="InterPro" id="IPR036282">
    <property type="entry name" value="Glutathione-S-Trfase_C_sf"/>
</dbReference>
<evidence type="ECO:0000256" key="1">
    <source>
        <dbReference type="SAM" id="MobiDB-lite"/>
    </source>
</evidence>
<feature type="non-terminal residue" evidence="2">
    <location>
        <position position="1"/>
    </location>
</feature>
<evidence type="ECO:0008006" key="4">
    <source>
        <dbReference type="Google" id="ProtNLM"/>
    </source>
</evidence>
<feature type="non-terminal residue" evidence="2">
    <location>
        <position position="239"/>
    </location>
</feature>
<feature type="region of interest" description="Disordered" evidence="1">
    <location>
        <begin position="37"/>
        <end position="74"/>
    </location>
</feature>
<sequence length="239" mass="26033">DTSSNCYSALQRGSSLVRMRWAHRSCDIWRRTAGGSRHDLAPRHAKEQQPALPRQLTPLNKQLPPENRAGGQSSSELSLISGCTVMTSIQAQARHRPCSTSVSAYQWGCPLGFAAAVPTGSRLLLLLSIVRNKAPNLENISETPQQFWETQESLICSMTTTLVLADESYIEGYVPSQADVAVFEAVSGPPPADLCHALHWYNHIKSYEKEKASLPGVKKALGKYGPANVEDTTESGATD</sequence>
<keyword evidence="3" id="KW-1185">Reference proteome</keyword>
<evidence type="ECO:0000313" key="3">
    <source>
        <dbReference type="Proteomes" id="UP000242450"/>
    </source>
</evidence>
<dbReference type="OrthoDB" id="331763at2759"/>
<gene>
    <name evidence="2" type="ORF">Celaphus_00005335</name>
</gene>
<dbReference type="AlphaFoldDB" id="A0A212CVJ7"/>
<organism evidence="2 3">
    <name type="scientific">Cervus elaphus hippelaphus</name>
    <name type="common">European red deer</name>
    <dbReference type="NCBI Taxonomy" id="46360"/>
    <lineage>
        <taxon>Eukaryota</taxon>
        <taxon>Metazoa</taxon>
        <taxon>Chordata</taxon>
        <taxon>Craniata</taxon>
        <taxon>Vertebrata</taxon>
        <taxon>Euteleostomi</taxon>
        <taxon>Mammalia</taxon>
        <taxon>Eutheria</taxon>
        <taxon>Laurasiatheria</taxon>
        <taxon>Artiodactyla</taxon>
        <taxon>Ruminantia</taxon>
        <taxon>Pecora</taxon>
        <taxon>Cervidae</taxon>
        <taxon>Cervinae</taxon>
        <taxon>Cervus</taxon>
    </lineage>
</organism>
<protein>
    <recommendedName>
        <fullName evidence="4">GST C-terminal domain-containing protein</fullName>
    </recommendedName>
</protein>
<accession>A0A212CVJ7</accession>